<dbReference type="STRING" id="1307761.L21SP2_3456"/>
<dbReference type="EMBL" id="CP006939">
    <property type="protein sequence ID" value="AHC16792.1"/>
    <property type="molecule type" value="Genomic_DNA"/>
</dbReference>
<dbReference type="KEGG" id="slr:L21SP2_3456"/>
<evidence type="ECO:0000259" key="1">
    <source>
        <dbReference type="Pfam" id="PF04773"/>
    </source>
</evidence>
<dbReference type="InterPro" id="IPR006860">
    <property type="entry name" value="FecR"/>
</dbReference>
<reference evidence="2 3" key="1">
    <citation type="journal article" date="2015" name="Stand. Genomic Sci.">
        <title>Complete genome sequence and description of Salinispira pacifica gen. nov., sp. nov., a novel spirochaete isolated form a hypersaline microbial mat.</title>
        <authorList>
            <person name="Ben Hania W."/>
            <person name="Joseph M."/>
            <person name="Schumann P."/>
            <person name="Bunk B."/>
            <person name="Fiebig A."/>
            <person name="Sproer C."/>
            <person name="Klenk H.P."/>
            <person name="Fardeau M.L."/>
            <person name="Spring S."/>
        </authorList>
    </citation>
    <scope>NUCLEOTIDE SEQUENCE [LARGE SCALE GENOMIC DNA]</scope>
    <source>
        <strain evidence="2 3">L21-RPul-D2</strain>
    </source>
</reference>
<dbReference type="eggNOG" id="COG3712">
    <property type="taxonomic scope" value="Bacteria"/>
</dbReference>
<gene>
    <name evidence="2" type="ORF">L21SP2_3456</name>
</gene>
<dbReference type="Gene3D" id="2.60.120.1440">
    <property type="match status" value="1"/>
</dbReference>
<keyword evidence="3" id="KW-1185">Reference proteome</keyword>
<dbReference type="HOGENOM" id="CLU_826125_0_0_12"/>
<dbReference type="OrthoDB" id="368446at2"/>
<dbReference type="RefSeq" id="WP_024269680.1">
    <property type="nucleotide sequence ID" value="NC_023035.1"/>
</dbReference>
<dbReference type="PANTHER" id="PTHR38731">
    <property type="entry name" value="LIPL45-RELATED LIPOPROTEIN-RELATED"/>
    <property type="match status" value="1"/>
</dbReference>
<evidence type="ECO:0000313" key="2">
    <source>
        <dbReference type="EMBL" id="AHC16792.1"/>
    </source>
</evidence>
<dbReference type="PANTHER" id="PTHR38731:SF1">
    <property type="entry name" value="FECR PROTEIN DOMAIN-CONTAINING PROTEIN"/>
    <property type="match status" value="1"/>
</dbReference>
<sequence>MNRRKLFLLITILLITQSLWQVIWATDADIIFFDGSVDVKTAAGELIPADFGMRLKPGDVIITGLDGFCELEVGDGSVVTVQPDTAFSIQNAMLGDSEPETVFSIVKGQVGFRFDRLSGKEPRIRSGNAVAGIRGTEFTVVSGTDGRSLFVISDGLVEVRAGSAGVNLSRMEAVEVSLDRGLGERFAVLEDEINFTDWRTQADAAAFENPGKTLSDMTGLLMEYLDNAEHFWNSYREADAELQRLGDMVIELREEGATDEADEIVQQEYQPLKTRALHHGLNYRYYALSAVNLRRHVVSSLYVHQRTSAWGEPLPGEFRSAYREFTRLYEERLIRYLTDADI</sequence>
<accession>V5WLI5</accession>
<dbReference type="Pfam" id="PF04773">
    <property type="entry name" value="FecR"/>
    <property type="match status" value="1"/>
</dbReference>
<protein>
    <recommendedName>
        <fullName evidence="1">FecR protein domain-containing protein</fullName>
    </recommendedName>
</protein>
<evidence type="ECO:0000313" key="3">
    <source>
        <dbReference type="Proteomes" id="UP000018680"/>
    </source>
</evidence>
<dbReference type="Proteomes" id="UP000018680">
    <property type="component" value="Chromosome"/>
</dbReference>
<name>V5WLI5_9SPIO</name>
<proteinExistence type="predicted"/>
<dbReference type="AlphaFoldDB" id="V5WLI5"/>
<feature type="domain" description="FecR protein" evidence="1">
    <location>
        <begin position="59"/>
        <end position="158"/>
    </location>
</feature>
<organism evidence="2 3">
    <name type="scientific">Salinispira pacifica</name>
    <dbReference type="NCBI Taxonomy" id="1307761"/>
    <lineage>
        <taxon>Bacteria</taxon>
        <taxon>Pseudomonadati</taxon>
        <taxon>Spirochaetota</taxon>
        <taxon>Spirochaetia</taxon>
        <taxon>Spirochaetales</taxon>
        <taxon>Spirochaetaceae</taxon>
        <taxon>Salinispira</taxon>
    </lineage>
</organism>